<dbReference type="InterPro" id="IPR021514">
    <property type="entry name" value="DUF3176"/>
</dbReference>
<proteinExistence type="predicted"/>
<evidence type="ECO:0000256" key="1">
    <source>
        <dbReference type="SAM" id="Phobius"/>
    </source>
</evidence>
<dbReference type="STRING" id="1835702.A0A1F5LKG0"/>
<gene>
    <name evidence="2" type="ORF">PENARI_c007G10199</name>
</gene>
<keyword evidence="1" id="KW-1133">Transmembrane helix</keyword>
<evidence type="ECO:0000313" key="3">
    <source>
        <dbReference type="Proteomes" id="UP000177622"/>
    </source>
</evidence>
<sequence>MSQFKNEYPLTYVRLDDPPVTQTGKTRPLSTAEQKAVLQSQSFFWGSSWTLEILSCLTSVVFLVAIIVVLYEYDGKPMPDWPYGITLNALVSVLSTAMKASMVFIVCEGLSQLKWSWFSSGNKLSDLALLDAASRGPAGAILALLRFVPRHLVTFGCLVLVLAAATDPFVQQVMGIQERSIHASGKSSIQVCNSSLYTDYGEGAGPGMNKVPLSTMGAIYSGLFQEQSPNSKNVMMECATGNCTFSPYQSLGFCSRCSNITDSLKLTKESFGSYSSYNYKLPNGFSFDTAINTNTMINTTTYKPLIKLDTTDLALILNFTAISASGYGTPPDVSATECALYYCVDTYHAAVNGGAFTEIVTSTNGKSNSSSEYTFGKNVAITPDTCYVNGTRRENKDTPECTYEVNYFSTLAMTNSVSPLLKGKGSRPISNRPSWSSDTIEALYGTYGNYTEINSVFESLASSLTTHARSKVCNSIKNGTAWTTQSYVHVRWPWMILPIVLVVLSFVFLVITVFHTRRQYIWKSSPLALLFSDLRIDGDAPLRPDPTLKGMEITSRKMDVYLESSAEGPRLKAVRTS</sequence>
<dbReference type="OrthoDB" id="5376804at2759"/>
<dbReference type="EMBL" id="LXJU01000007">
    <property type="protein sequence ID" value="OGE53607.1"/>
    <property type="molecule type" value="Genomic_DNA"/>
</dbReference>
<dbReference type="Proteomes" id="UP000177622">
    <property type="component" value="Unassembled WGS sequence"/>
</dbReference>
<dbReference type="PANTHER" id="PTHR35394">
    <property type="entry name" value="DUF3176 DOMAIN-CONTAINING PROTEIN"/>
    <property type="match status" value="1"/>
</dbReference>
<feature type="transmembrane region" description="Helical" evidence="1">
    <location>
        <begin position="49"/>
        <end position="71"/>
    </location>
</feature>
<organism evidence="2 3">
    <name type="scientific">Penicillium arizonense</name>
    <dbReference type="NCBI Taxonomy" id="1835702"/>
    <lineage>
        <taxon>Eukaryota</taxon>
        <taxon>Fungi</taxon>
        <taxon>Dikarya</taxon>
        <taxon>Ascomycota</taxon>
        <taxon>Pezizomycotina</taxon>
        <taxon>Eurotiomycetes</taxon>
        <taxon>Eurotiomycetidae</taxon>
        <taxon>Eurotiales</taxon>
        <taxon>Aspergillaceae</taxon>
        <taxon>Penicillium</taxon>
    </lineage>
</organism>
<dbReference type="GeneID" id="34575894"/>
<dbReference type="AlphaFoldDB" id="A0A1F5LKG0"/>
<evidence type="ECO:0000313" key="2">
    <source>
        <dbReference type="EMBL" id="OGE53607.1"/>
    </source>
</evidence>
<name>A0A1F5LKG0_PENAI</name>
<accession>A0A1F5LKG0</accession>
<protein>
    <submittedName>
        <fullName evidence="2">Uncharacterized protein</fullName>
    </submittedName>
</protein>
<keyword evidence="1" id="KW-0472">Membrane</keyword>
<dbReference type="Pfam" id="PF11374">
    <property type="entry name" value="DUF3176"/>
    <property type="match status" value="1"/>
</dbReference>
<keyword evidence="1" id="KW-0812">Transmembrane</keyword>
<dbReference type="PANTHER" id="PTHR35394:SF5">
    <property type="entry name" value="DUF3176 DOMAIN-CONTAINING PROTEIN"/>
    <property type="match status" value="1"/>
</dbReference>
<keyword evidence="3" id="KW-1185">Reference proteome</keyword>
<reference evidence="2 3" key="1">
    <citation type="journal article" date="2016" name="Sci. Rep.">
        <title>Penicillium arizonense, a new, genome sequenced fungal species, reveals a high chemical diversity in secreted metabolites.</title>
        <authorList>
            <person name="Grijseels S."/>
            <person name="Nielsen J.C."/>
            <person name="Randelovic M."/>
            <person name="Nielsen J."/>
            <person name="Nielsen K.F."/>
            <person name="Workman M."/>
            <person name="Frisvad J.C."/>
        </authorList>
    </citation>
    <scope>NUCLEOTIDE SEQUENCE [LARGE SCALE GENOMIC DNA]</scope>
    <source>
        <strain evidence="2 3">CBS 141311</strain>
    </source>
</reference>
<dbReference type="RefSeq" id="XP_022489045.1">
    <property type="nucleotide sequence ID" value="XM_022631160.1"/>
</dbReference>
<feature type="transmembrane region" description="Helical" evidence="1">
    <location>
        <begin position="492"/>
        <end position="514"/>
    </location>
</feature>
<comment type="caution">
    <text evidence="2">The sequence shown here is derived from an EMBL/GenBank/DDBJ whole genome shotgun (WGS) entry which is preliminary data.</text>
</comment>
<feature type="transmembrane region" description="Helical" evidence="1">
    <location>
        <begin position="83"/>
        <end position="107"/>
    </location>
</feature>